<dbReference type="PANTHER" id="PTHR43278">
    <property type="entry name" value="NAD(P)H-DEPENDENT FMN-CONTAINING OXIDOREDUCTASE YWQN-RELATED"/>
    <property type="match status" value="1"/>
</dbReference>
<organism evidence="4 5">
    <name type="scientific">Chlorobaculum limnaeum</name>
    <dbReference type="NCBI Taxonomy" id="274537"/>
    <lineage>
        <taxon>Bacteria</taxon>
        <taxon>Pseudomonadati</taxon>
        <taxon>Chlorobiota</taxon>
        <taxon>Chlorobiia</taxon>
        <taxon>Chlorobiales</taxon>
        <taxon>Chlorobiaceae</taxon>
        <taxon>Chlorobaculum</taxon>
    </lineage>
</organism>
<dbReference type="Gene3D" id="3.40.50.360">
    <property type="match status" value="2"/>
</dbReference>
<keyword evidence="5" id="KW-1185">Reference proteome</keyword>
<dbReference type="InterPro" id="IPR051796">
    <property type="entry name" value="ISF_SsuE-like"/>
</dbReference>
<dbReference type="STRING" id="274537.BIU88_12240"/>
<dbReference type="PANTHER" id="PTHR43278:SF2">
    <property type="entry name" value="IRON-SULFUR FLAVOPROTEIN"/>
    <property type="match status" value="1"/>
</dbReference>
<dbReference type="Pfam" id="PF03358">
    <property type="entry name" value="FMN_red"/>
    <property type="match status" value="1"/>
</dbReference>
<dbReference type="OrthoDB" id="9805976at2"/>
<dbReference type="AlphaFoldDB" id="A0A1D8D9Y3"/>
<dbReference type="KEGG" id="clz:BIU88_12240"/>
<dbReference type="RefSeq" id="WP_069811015.1">
    <property type="nucleotide sequence ID" value="NZ_CP017305.1"/>
</dbReference>
<feature type="domain" description="NADPH-dependent FMN reductase-like" evidence="3">
    <location>
        <begin position="1"/>
        <end position="115"/>
    </location>
</feature>
<accession>A0A1D8D9Y3</accession>
<sequence>MKATIFDGSPAGDPTGERIAGLLTPLLSAKGYEVKHIVVLRDKTLGHCRGCFQCWLKTPGICVIDDDNRELSAKFIQSDLVIMLTPVTFGAYSPELKGMLDHLIANVSPFFTTVNGESHHRKRYSRYTDLMAIGWNDTPDETQKAMFRHLAWRNAINFHSERSNWGVVRSEASDAALKAQLEALTRNLDRTTAKSGEALPRIAVTGGVASELRNALQLVGSPRMATSSSAALGGYLLQQLEAQGVATETICIHKAMRDAEKRQAMLEAIDRADLCILAFPLYIDSLPAPVLSLMRTIRERRAGLPPKGAFAAIANCGFIESRQNAHALATCAIFAEAAGLRWLGGIAIGGGEGLVHGQEFLKPGRMTIPYKHALDQVAEALAVGKPVPEEARQQLAKPFIPAWLHRFAGSMRWKKEARRNGVERELGAQPYRIQEMRAG</sequence>
<keyword evidence="2" id="KW-0288">FMN</keyword>
<reference evidence="4" key="1">
    <citation type="submission" date="2016-09" db="EMBL/GenBank/DDBJ databases">
        <title>Genome sequence of Chlorobaculum limnaeum.</title>
        <authorList>
            <person name="Liu Z."/>
            <person name="Tank M."/>
            <person name="Bryant D.A."/>
        </authorList>
    </citation>
    <scope>NUCLEOTIDE SEQUENCE [LARGE SCALE GENOMIC DNA]</scope>
    <source>
        <strain evidence="4">DSM 1677</strain>
    </source>
</reference>
<keyword evidence="1" id="KW-0285">Flavoprotein</keyword>
<dbReference type="InterPro" id="IPR029039">
    <property type="entry name" value="Flavoprotein-like_sf"/>
</dbReference>
<evidence type="ECO:0000313" key="4">
    <source>
        <dbReference type="EMBL" id="AOS84829.1"/>
    </source>
</evidence>
<protein>
    <submittedName>
        <fullName evidence="4">NADPH-dependent FMN reductase</fullName>
    </submittedName>
</protein>
<dbReference type="Proteomes" id="UP000095185">
    <property type="component" value="Chromosome"/>
</dbReference>
<evidence type="ECO:0000313" key="5">
    <source>
        <dbReference type="Proteomes" id="UP000095185"/>
    </source>
</evidence>
<gene>
    <name evidence="4" type="ORF">BIU88_12240</name>
</gene>
<dbReference type="GO" id="GO:0016491">
    <property type="term" value="F:oxidoreductase activity"/>
    <property type="evidence" value="ECO:0007669"/>
    <property type="project" value="InterPro"/>
</dbReference>
<evidence type="ECO:0000259" key="3">
    <source>
        <dbReference type="Pfam" id="PF03358"/>
    </source>
</evidence>
<evidence type="ECO:0000256" key="1">
    <source>
        <dbReference type="ARBA" id="ARBA00022630"/>
    </source>
</evidence>
<dbReference type="SUPFAM" id="SSF52218">
    <property type="entry name" value="Flavoproteins"/>
    <property type="match status" value="2"/>
</dbReference>
<evidence type="ECO:0000256" key="2">
    <source>
        <dbReference type="ARBA" id="ARBA00022643"/>
    </source>
</evidence>
<dbReference type="InterPro" id="IPR005025">
    <property type="entry name" value="FMN_Rdtase-like_dom"/>
</dbReference>
<proteinExistence type="predicted"/>
<dbReference type="EMBL" id="CP017305">
    <property type="protein sequence ID" value="AOS84829.1"/>
    <property type="molecule type" value="Genomic_DNA"/>
</dbReference>
<name>A0A1D8D9Y3_CHLLM</name>